<dbReference type="AlphaFoldDB" id="A0A6C0KI66"/>
<name>A0A6C0KI66_9ZZZZ</name>
<dbReference type="EMBL" id="MN740891">
    <property type="protein sequence ID" value="QHU16846.1"/>
    <property type="molecule type" value="Genomic_DNA"/>
</dbReference>
<evidence type="ECO:0000313" key="1">
    <source>
        <dbReference type="EMBL" id="QHU16846.1"/>
    </source>
</evidence>
<protein>
    <submittedName>
        <fullName evidence="1">Uncharacterized protein</fullName>
    </submittedName>
</protein>
<accession>A0A6C0KI66</accession>
<reference evidence="1" key="1">
    <citation type="journal article" date="2020" name="Nature">
        <title>Giant virus diversity and host interactions through global metagenomics.</title>
        <authorList>
            <person name="Schulz F."/>
            <person name="Roux S."/>
            <person name="Paez-Espino D."/>
            <person name="Jungbluth S."/>
            <person name="Walsh D.A."/>
            <person name="Denef V.J."/>
            <person name="McMahon K.D."/>
            <person name="Konstantinidis K.T."/>
            <person name="Eloe-Fadrosh E.A."/>
            <person name="Kyrpides N.C."/>
            <person name="Woyke T."/>
        </authorList>
    </citation>
    <scope>NUCLEOTIDE SEQUENCE</scope>
    <source>
        <strain evidence="1">GVMAG-S-3300012000-53</strain>
    </source>
</reference>
<organism evidence="1">
    <name type="scientific">viral metagenome</name>
    <dbReference type="NCBI Taxonomy" id="1070528"/>
    <lineage>
        <taxon>unclassified sequences</taxon>
        <taxon>metagenomes</taxon>
        <taxon>organismal metagenomes</taxon>
    </lineage>
</organism>
<sequence length="63" mass="7552">MPYKTRKVRGKDCYRLMNKNTKKVFAKCSSKKNIEKQLKLLNAIKYNKNFIPNARRRSMKSKN</sequence>
<proteinExistence type="predicted"/>